<keyword evidence="6" id="KW-0997">Cell inner membrane</keyword>
<comment type="catalytic activity">
    <reaction evidence="15">
        <text>L-tyrosyl-[protein] + ATP = O-phospho-L-tyrosyl-[protein] + ADP + H(+)</text>
        <dbReference type="Rhea" id="RHEA:10596"/>
        <dbReference type="Rhea" id="RHEA-COMP:10136"/>
        <dbReference type="Rhea" id="RHEA-COMP:20101"/>
        <dbReference type="ChEBI" id="CHEBI:15378"/>
        <dbReference type="ChEBI" id="CHEBI:30616"/>
        <dbReference type="ChEBI" id="CHEBI:46858"/>
        <dbReference type="ChEBI" id="CHEBI:61978"/>
        <dbReference type="ChEBI" id="CHEBI:456216"/>
        <dbReference type="EC" id="2.7.10.2"/>
    </reaction>
</comment>
<evidence type="ECO:0000256" key="4">
    <source>
        <dbReference type="ARBA" id="ARBA00011903"/>
    </source>
</evidence>
<feature type="domain" description="Tyrosine-protein kinase G-rich" evidence="19">
    <location>
        <begin position="441"/>
        <end position="521"/>
    </location>
</feature>
<feature type="domain" description="Polysaccharide chain length determinant N-terminal" evidence="17">
    <location>
        <begin position="20"/>
        <end position="111"/>
    </location>
</feature>
<keyword evidence="11" id="KW-0067">ATP-binding</keyword>
<keyword evidence="8 16" id="KW-0812">Transmembrane</keyword>
<keyword evidence="14" id="KW-0829">Tyrosine-protein kinase</keyword>
<dbReference type="InterPro" id="IPR027417">
    <property type="entry name" value="P-loop_NTPase"/>
</dbReference>
<evidence type="ECO:0000256" key="9">
    <source>
        <dbReference type="ARBA" id="ARBA00022741"/>
    </source>
</evidence>
<dbReference type="Pfam" id="PF13807">
    <property type="entry name" value="GNVR"/>
    <property type="match status" value="1"/>
</dbReference>
<keyword evidence="5" id="KW-1003">Cell membrane</keyword>
<comment type="similarity">
    <text evidence="2">Belongs to the CpsD/CapB family.</text>
</comment>
<feature type="transmembrane region" description="Helical" evidence="16">
    <location>
        <begin position="500"/>
        <end position="518"/>
    </location>
</feature>
<evidence type="ECO:0000259" key="18">
    <source>
        <dbReference type="Pfam" id="PF13614"/>
    </source>
</evidence>
<dbReference type="GO" id="GO:0042802">
    <property type="term" value="F:identical protein binding"/>
    <property type="evidence" value="ECO:0007669"/>
    <property type="project" value="UniProtKB-ARBA"/>
</dbReference>
<evidence type="ECO:0000259" key="19">
    <source>
        <dbReference type="Pfam" id="PF13807"/>
    </source>
</evidence>
<keyword evidence="7 20" id="KW-0808">Transferase</keyword>
<comment type="caution">
    <text evidence="20">The sequence shown here is derived from an EMBL/GenBank/DDBJ whole genome shotgun (WGS) entry which is preliminary data.</text>
</comment>
<name>A0AA41DC53_9BACT</name>
<gene>
    <name evidence="20" type="ORF">H6D15_09065</name>
</gene>
<keyword evidence="12 16" id="KW-1133">Transmembrane helix</keyword>
<evidence type="ECO:0000256" key="15">
    <source>
        <dbReference type="ARBA" id="ARBA00051245"/>
    </source>
</evidence>
<evidence type="ECO:0000256" key="1">
    <source>
        <dbReference type="ARBA" id="ARBA00004429"/>
    </source>
</evidence>
<evidence type="ECO:0000256" key="3">
    <source>
        <dbReference type="ARBA" id="ARBA00008883"/>
    </source>
</evidence>
<dbReference type="InterPro" id="IPR032807">
    <property type="entry name" value="GNVR"/>
</dbReference>
<dbReference type="Gene3D" id="3.40.50.300">
    <property type="entry name" value="P-loop containing nucleotide triphosphate hydrolases"/>
    <property type="match status" value="1"/>
</dbReference>
<evidence type="ECO:0000256" key="13">
    <source>
        <dbReference type="ARBA" id="ARBA00023136"/>
    </source>
</evidence>
<comment type="subcellular location">
    <subcellularLocation>
        <location evidence="1">Cell inner membrane</location>
        <topology evidence="1">Multi-pass membrane protein</topology>
    </subcellularLocation>
</comment>
<protein>
    <recommendedName>
        <fullName evidence="4">non-specific protein-tyrosine kinase</fullName>
        <ecNumber evidence="4">2.7.10.2</ecNumber>
    </recommendedName>
</protein>
<keyword evidence="13 16" id="KW-0472">Membrane</keyword>
<organism evidence="20 21">
    <name type="scientific">Caecibacteroides pullorum</name>
    <dbReference type="NCBI Taxonomy" id="2725562"/>
    <lineage>
        <taxon>Bacteria</taxon>
        <taxon>Pseudomonadati</taxon>
        <taxon>Bacteroidota</taxon>
        <taxon>Bacteroidia</taxon>
        <taxon>Bacteroidales</taxon>
        <taxon>Bacteroidaceae</taxon>
        <taxon>Caecibacteroides</taxon>
    </lineage>
</organism>
<reference evidence="20 21" key="1">
    <citation type="journal article" date="2021" name="Sci. Rep.">
        <title>The distribution of antibiotic resistance genes in chicken gut microbiota commensals.</title>
        <authorList>
            <person name="Juricova H."/>
            <person name="Matiasovicova J."/>
            <person name="Kubasova T."/>
            <person name="Cejkova D."/>
            <person name="Rychlik I."/>
        </authorList>
    </citation>
    <scope>NUCLEOTIDE SEQUENCE [LARGE SCALE GENOMIC DNA]</scope>
    <source>
        <strain evidence="20 21">An421</strain>
    </source>
</reference>
<dbReference type="PANTHER" id="PTHR32309">
    <property type="entry name" value="TYROSINE-PROTEIN KINASE"/>
    <property type="match status" value="1"/>
</dbReference>
<dbReference type="Pfam" id="PF13614">
    <property type="entry name" value="AAA_31"/>
    <property type="match status" value="1"/>
</dbReference>
<keyword evidence="9" id="KW-0547">Nucleotide-binding</keyword>
<sequence length="792" mass="88297">MAENISPSQKARPADDFLRLQDLWALFLPKWYWFVLSVCVALGVAVFYLVSTPPLYTRTASILIKDDGKNSGSSNLSSEFQDLGLFQSNTNINNELLTLKSPTLMTEVVRRLRLNETYTVREGLRRRELYRESPLYVSFLRPEEGVGVSLTLRPTDANTVRVSGFRKGGREWDEAFSVQPGDSLPTPVGTLTVTATPFPAEWIGRDITYSQGSLKGATDAYTAALQASLGDEKSTIIDLSISDPSIRKAEDLLNTLIEVYNENWIQDKNQIAVSTSQFITDRLGVIESELGHVDENISSFKSEHLLPDVQAAASQYLSQSAENKRELLALNSQLSTVQYIRRELVKKSLTQPLPASSGLENDNIRGQISEYNAVVMNRNRLLANSSEKNPLVQDLTASLRNMQTAILQSVDNQIKALNTQIANLRTQEAATVSQLASNPTQAKYLLSVERQQKVKEELYLYLLQKREENELSQAFTAYNTRVITAPRGSAFPTAPRKGQILFVAFAVGLLLPAAGIFLREMMNTRVRGRKDVEHLHLPFIGEIPQSGKKASRKKAADAPATLVVRSRSRNTINEAFRVVRTNLEFMMGAHTDSRVVMVTSINSGSGKTFISMNLAASFALKQQRVVVLDLDLRRASLSRYVQSPHTGISNYLNGQVSDWRSVLVPGTSEGTPDVIPVGTLPPNPSELLFSPRMEQLIATLRSHYDYIFIDCPPVEVVADASIIARWADLTLFIVRAGLLERDMLPVIDGYYDERKFQNMALLLNGTEAAHGGRYGYRYGYHYGYGNYSEKED</sequence>
<dbReference type="EMBL" id="JACJMO010000011">
    <property type="protein sequence ID" value="MBM6857745.1"/>
    <property type="molecule type" value="Genomic_DNA"/>
</dbReference>
<evidence type="ECO:0000256" key="10">
    <source>
        <dbReference type="ARBA" id="ARBA00022777"/>
    </source>
</evidence>
<evidence type="ECO:0000256" key="11">
    <source>
        <dbReference type="ARBA" id="ARBA00022840"/>
    </source>
</evidence>
<evidence type="ECO:0000313" key="21">
    <source>
        <dbReference type="Proteomes" id="UP000698924"/>
    </source>
</evidence>
<evidence type="ECO:0000313" key="20">
    <source>
        <dbReference type="EMBL" id="MBM6857745.1"/>
    </source>
</evidence>
<keyword evidence="10" id="KW-0418">Kinase</keyword>
<accession>A0AA41DC53</accession>
<dbReference type="GO" id="GO:0005886">
    <property type="term" value="C:plasma membrane"/>
    <property type="evidence" value="ECO:0007669"/>
    <property type="project" value="UniProtKB-SubCell"/>
</dbReference>
<evidence type="ECO:0000256" key="16">
    <source>
        <dbReference type="SAM" id="Phobius"/>
    </source>
</evidence>
<keyword evidence="21" id="KW-1185">Reference proteome</keyword>
<feature type="transmembrane region" description="Helical" evidence="16">
    <location>
        <begin position="31"/>
        <end position="50"/>
    </location>
</feature>
<dbReference type="CDD" id="cd05387">
    <property type="entry name" value="BY-kinase"/>
    <property type="match status" value="1"/>
</dbReference>
<evidence type="ECO:0000256" key="7">
    <source>
        <dbReference type="ARBA" id="ARBA00022679"/>
    </source>
</evidence>
<dbReference type="GO" id="GO:0005524">
    <property type="term" value="F:ATP binding"/>
    <property type="evidence" value="ECO:0007669"/>
    <property type="project" value="UniProtKB-KW"/>
</dbReference>
<dbReference type="InterPro" id="IPR005702">
    <property type="entry name" value="Wzc-like_C"/>
</dbReference>
<dbReference type="FunFam" id="3.40.50.300:FF:000527">
    <property type="entry name" value="Tyrosine-protein kinase etk"/>
    <property type="match status" value="1"/>
</dbReference>
<evidence type="ECO:0000256" key="6">
    <source>
        <dbReference type="ARBA" id="ARBA00022519"/>
    </source>
</evidence>
<dbReference type="InterPro" id="IPR003856">
    <property type="entry name" value="LPS_length_determ_N"/>
</dbReference>
<dbReference type="Pfam" id="PF02706">
    <property type="entry name" value="Wzz"/>
    <property type="match status" value="1"/>
</dbReference>
<comment type="similarity">
    <text evidence="3">Belongs to the etk/wzc family.</text>
</comment>
<dbReference type="AlphaFoldDB" id="A0AA41DC53"/>
<dbReference type="InterPro" id="IPR025669">
    <property type="entry name" value="AAA_dom"/>
</dbReference>
<evidence type="ECO:0000256" key="5">
    <source>
        <dbReference type="ARBA" id="ARBA00022475"/>
    </source>
</evidence>
<evidence type="ECO:0000256" key="14">
    <source>
        <dbReference type="ARBA" id="ARBA00023137"/>
    </source>
</evidence>
<dbReference type="PANTHER" id="PTHR32309:SF13">
    <property type="entry name" value="FERRIC ENTEROBACTIN TRANSPORT PROTEIN FEPE"/>
    <property type="match status" value="1"/>
</dbReference>
<dbReference type="GO" id="GO:0004715">
    <property type="term" value="F:non-membrane spanning protein tyrosine kinase activity"/>
    <property type="evidence" value="ECO:0007669"/>
    <property type="project" value="UniProtKB-EC"/>
</dbReference>
<dbReference type="InterPro" id="IPR050445">
    <property type="entry name" value="Bact_polysacc_biosynth/exp"/>
</dbReference>
<proteinExistence type="inferred from homology"/>
<evidence type="ECO:0000256" key="12">
    <source>
        <dbReference type="ARBA" id="ARBA00022989"/>
    </source>
</evidence>
<dbReference type="Proteomes" id="UP000698924">
    <property type="component" value="Unassembled WGS sequence"/>
</dbReference>
<dbReference type="SUPFAM" id="SSF52540">
    <property type="entry name" value="P-loop containing nucleoside triphosphate hydrolases"/>
    <property type="match status" value="1"/>
</dbReference>
<dbReference type="EC" id="2.7.10.2" evidence="4"/>
<evidence type="ECO:0000259" key="17">
    <source>
        <dbReference type="Pfam" id="PF02706"/>
    </source>
</evidence>
<dbReference type="RefSeq" id="WP_204971929.1">
    <property type="nucleotide sequence ID" value="NZ_JAAZTS010000012.1"/>
</dbReference>
<evidence type="ECO:0000256" key="2">
    <source>
        <dbReference type="ARBA" id="ARBA00007316"/>
    </source>
</evidence>
<evidence type="ECO:0000256" key="8">
    <source>
        <dbReference type="ARBA" id="ARBA00022692"/>
    </source>
</evidence>
<feature type="domain" description="AAA" evidence="18">
    <location>
        <begin position="594"/>
        <end position="714"/>
    </location>
</feature>
<dbReference type="NCBIfam" id="TIGR01007">
    <property type="entry name" value="eps_fam"/>
    <property type="match status" value="1"/>
</dbReference>